<reference evidence="5 6" key="1">
    <citation type="journal article" date="2024" name="G3 (Bethesda)">
        <title>Genome assembly of Hibiscus sabdariffa L. provides insights into metabolisms of medicinal natural products.</title>
        <authorList>
            <person name="Kim T."/>
        </authorList>
    </citation>
    <scope>NUCLEOTIDE SEQUENCE [LARGE SCALE GENOMIC DNA]</scope>
    <source>
        <strain evidence="5">TK-2024</strain>
        <tissue evidence="5">Old leaves</tissue>
    </source>
</reference>
<dbReference type="InterPro" id="IPR013601">
    <property type="entry name" value="FAE1_typ3_polyketide_synth"/>
</dbReference>
<comment type="caution">
    <text evidence="5">The sequence shown here is derived from an EMBL/GenBank/DDBJ whole genome shotgun (WGS) entry which is preliminary data.</text>
</comment>
<proteinExistence type="predicted"/>
<keyword evidence="1" id="KW-0012">Acyltransferase</keyword>
<name>A0ABR2TTN2_9ROSI</name>
<evidence type="ECO:0000256" key="1">
    <source>
        <dbReference type="ARBA" id="ARBA00023315"/>
    </source>
</evidence>
<feature type="transmembrane region" description="Helical" evidence="3">
    <location>
        <begin position="21"/>
        <end position="43"/>
    </location>
</feature>
<keyword evidence="3" id="KW-0812">Transmembrane</keyword>
<comment type="catalytic activity">
    <reaction evidence="2">
        <text>a very-long-chain acyl-CoA + malonyl-CoA + H(+) = a very-long-chain 3-oxoacyl-CoA + CO2 + CoA</text>
        <dbReference type="Rhea" id="RHEA:32727"/>
        <dbReference type="ChEBI" id="CHEBI:15378"/>
        <dbReference type="ChEBI" id="CHEBI:16526"/>
        <dbReference type="ChEBI" id="CHEBI:57287"/>
        <dbReference type="ChEBI" id="CHEBI:57384"/>
        <dbReference type="ChEBI" id="CHEBI:90725"/>
        <dbReference type="ChEBI" id="CHEBI:90736"/>
        <dbReference type="EC" id="2.3.1.199"/>
    </reaction>
</comment>
<dbReference type="Proteomes" id="UP001396334">
    <property type="component" value="Unassembled WGS sequence"/>
</dbReference>
<protein>
    <recommendedName>
        <fullName evidence="4">FAE domain-containing protein</fullName>
    </recommendedName>
</protein>
<evidence type="ECO:0000313" key="6">
    <source>
        <dbReference type="Proteomes" id="UP001396334"/>
    </source>
</evidence>
<dbReference type="EMBL" id="JBBPBN010000004">
    <property type="protein sequence ID" value="KAK9040715.1"/>
    <property type="molecule type" value="Genomic_DNA"/>
</dbReference>
<evidence type="ECO:0000313" key="5">
    <source>
        <dbReference type="EMBL" id="KAK9040715.1"/>
    </source>
</evidence>
<dbReference type="PANTHER" id="PTHR31561">
    <property type="entry name" value="3-KETOACYL-COA SYNTHASE"/>
    <property type="match status" value="1"/>
</dbReference>
<evidence type="ECO:0000256" key="3">
    <source>
        <dbReference type="SAM" id="Phobius"/>
    </source>
</evidence>
<keyword evidence="6" id="KW-1185">Reference proteome</keyword>
<keyword evidence="1" id="KW-0808">Transferase</keyword>
<sequence length="166" mass="18677">MGKTWKRQKLKYVKLGYGYSYNPAMVLVFALIIPLSIATLVQFTGLKWDWVSELWANQALRFEGVNAATRLARSLVVSRSVTILEEWGATQTLSRIQIVICYCPCCIFRIGGAAVLLSNKARDKGGSKYQLVQLTRTHKGTDDKHYNCVFQREDEKGTIGVSLLVN</sequence>
<feature type="domain" description="FAE" evidence="4">
    <location>
        <begin position="104"/>
        <end position="163"/>
    </location>
</feature>
<evidence type="ECO:0000259" key="4">
    <source>
        <dbReference type="Pfam" id="PF08392"/>
    </source>
</evidence>
<evidence type="ECO:0000256" key="2">
    <source>
        <dbReference type="ARBA" id="ARBA00047375"/>
    </source>
</evidence>
<feature type="transmembrane region" description="Helical" evidence="3">
    <location>
        <begin position="96"/>
        <end position="118"/>
    </location>
</feature>
<organism evidence="5 6">
    <name type="scientific">Hibiscus sabdariffa</name>
    <name type="common">roselle</name>
    <dbReference type="NCBI Taxonomy" id="183260"/>
    <lineage>
        <taxon>Eukaryota</taxon>
        <taxon>Viridiplantae</taxon>
        <taxon>Streptophyta</taxon>
        <taxon>Embryophyta</taxon>
        <taxon>Tracheophyta</taxon>
        <taxon>Spermatophyta</taxon>
        <taxon>Magnoliopsida</taxon>
        <taxon>eudicotyledons</taxon>
        <taxon>Gunneridae</taxon>
        <taxon>Pentapetalae</taxon>
        <taxon>rosids</taxon>
        <taxon>malvids</taxon>
        <taxon>Malvales</taxon>
        <taxon>Malvaceae</taxon>
        <taxon>Malvoideae</taxon>
        <taxon>Hibiscus</taxon>
    </lineage>
</organism>
<keyword evidence="3" id="KW-1133">Transmembrane helix</keyword>
<dbReference type="Pfam" id="PF08392">
    <property type="entry name" value="FAE1_CUT1_RppA"/>
    <property type="match status" value="1"/>
</dbReference>
<keyword evidence="3" id="KW-0472">Membrane</keyword>
<accession>A0ABR2TTN2</accession>
<gene>
    <name evidence="5" type="ORF">V6N11_015856</name>
</gene>
<dbReference type="InterPro" id="IPR012392">
    <property type="entry name" value="3-ktacl-CoA_syn"/>
</dbReference>